<dbReference type="InterPro" id="IPR044742">
    <property type="entry name" value="DEAD/DEAH_RhlB"/>
</dbReference>
<dbReference type="OrthoDB" id="9805696at2"/>
<keyword evidence="4 5" id="KW-0067">ATP-binding</keyword>
<dbReference type="HAMAP" id="MF_00965">
    <property type="entry name" value="DEAD_helicase_DbpA"/>
    <property type="match status" value="1"/>
</dbReference>
<dbReference type="STRING" id="1794912.AXX12_12605"/>
<dbReference type="PANTHER" id="PTHR47959">
    <property type="entry name" value="ATP-DEPENDENT RNA HELICASE RHLE-RELATED"/>
    <property type="match status" value="1"/>
</dbReference>
<keyword evidence="3 5" id="KW-0347">Helicase</keyword>
<dbReference type="PROSITE" id="PS51195">
    <property type="entry name" value="Q_MOTIF"/>
    <property type="match status" value="1"/>
</dbReference>
<dbReference type="RefSeq" id="WP_066244258.1">
    <property type="nucleotide sequence ID" value="NZ_LSGP01000023.1"/>
</dbReference>
<accession>A0A154BNN3</accession>
<keyword evidence="1 5" id="KW-0547">Nucleotide-binding</keyword>
<dbReference type="Gene3D" id="3.40.50.300">
    <property type="entry name" value="P-loop containing nucleotide triphosphate hydrolases"/>
    <property type="match status" value="2"/>
</dbReference>
<dbReference type="GO" id="GO:0005829">
    <property type="term" value="C:cytosol"/>
    <property type="evidence" value="ECO:0007669"/>
    <property type="project" value="TreeGrafter"/>
</dbReference>
<dbReference type="InterPro" id="IPR050079">
    <property type="entry name" value="DEAD_box_RNA_helicase"/>
</dbReference>
<organism evidence="10 11">
    <name type="scientific">Anaerosporomusa subterranea</name>
    <dbReference type="NCBI Taxonomy" id="1794912"/>
    <lineage>
        <taxon>Bacteria</taxon>
        <taxon>Bacillati</taxon>
        <taxon>Bacillota</taxon>
        <taxon>Negativicutes</taxon>
        <taxon>Acetonemataceae</taxon>
        <taxon>Anaerosporomusa</taxon>
    </lineage>
</organism>
<dbReference type="InterPro" id="IPR012677">
    <property type="entry name" value="Nucleotide-bd_a/b_plait_sf"/>
</dbReference>
<dbReference type="InterPro" id="IPR005580">
    <property type="entry name" value="DbpA/CsdA_RNA-bd_dom"/>
</dbReference>
<keyword evidence="5" id="KW-0963">Cytoplasm</keyword>
<dbReference type="GO" id="GO:0000027">
    <property type="term" value="P:ribosomal large subunit assembly"/>
    <property type="evidence" value="ECO:0007669"/>
    <property type="project" value="UniProtKB-UniRule"/>
</dbReference>
<feature type="domain" description="Helicase C-terminal" evidence="8">
    <location>
        <begin position="216"/>
        <end position="378"/>
    </location>
</feature>
<keyword evidence="5" id="KW-0694">RNA-binding</keyword>
<dbReference type="GO" id="GO:0034458">
    <property type="term" value="F:3'-5' RNA helicase activity"/>
    <property type="evidence" value="ECO:0007669"/>
    <property type="project" value="UniProtKB-UniRule"/>
</dbReference>
<keyword evidence="11" id="KW-1185">Reference proteome</keyword>
<dbReference type="InterPro" id="IPR027417">
    <property type="entry name" value="P-loop_NTPase"/>
</dbReference>
<dbReference type="Pfam" id="PF03880">
    <property type="entry name" value="DbpA"/>
    <property type="match status" value="1"/>
</dbReference>
<dbReference type="Proteomes" id="UP000076268">
    <property type="component" value="Unassembled WGS sequence"/>
</dbReference>
<comment type="similarity">
    <text evidence="5">Belongs to the DEAD box helicase family. DbpA subfamily.</text>
</comment>
<feature type="domain" description="DEAD-box RNA helicase Q" evidence="9">
    <location>
        <begin position="4"/>
        <end position="32"/>
    </location>
</feature>
<dbReference type="SMART" id="SM00487">
    <property type="entry name" value="DEXDc"/>
    <property type="match status" value="1"/>
</dbReference>
<evidence type="ECO:0000259" key="8">
    <source>
        <dbReference type="PROSITE" id="PS51194"/>
    </source>
</evidence>
<dbReference type="PROSITE" id="PS51194">
    <property type="entry name" value="HELICASE_CTER"/>
    <property type="match status" value="1"/>
</dbReference>
<reference evidence="10 11" key="1">
    <citation type="submission" date="2016-02" db="EMBL/GenBank/DDBJ databases">
        <title>Anaerosporomusa subterraneum gen. nov., sp. nov., a spore-forming obligate anaerobe isolated from saprolite.</title>
        <authorList>
            <person name="Choi J.K."/>
            <person name="Shah M."/>
            <person name="Yee N."/>
        </authorList>
    </citation>
    <scope>NUCLEOTIDE SEQUENCE [LARGE SCALE GENOMIC DNA]</scope>
    <source>
        <strain evidence="10 11">RU4</strain>
    </source>
</reference>
<evidence type="ECO:0000256" key="6">
    <source>
        <dbReference type="PROSITE-ProRule" id="PRU00552"/>
    </source>
</evidence>
<gene>
    <name evidence="5" type="primary">dbpA</name>
    <name evidence="10" type="ORF">AXX12_12605</name>
</gene>
<keyword evidence="5" id="KW-0690">Ribosome biogenesis</keyword>
<evidence type="ECO:0000256" key="2">
    <source>
        <dbReference type="ARBA" id="ARBA00022801"/>
    </source>
</evidence>
<dbReference type="PANTHER" id="PTHR47959:SF1">
    <property type="entry name" value="ATP-DEPENDENT RNA HELICASE DBPA"/>
    <property type="match status" value="1"/>
</dbReference>
<evidence type="ECO:0000313" key="11">
    <source>
        <dbReference type="Proteomes" id="UP000076268"/>
    </source>
</evidence>
<dbReference type="InterPro" id="IPR014014">
    <property type="entry name" value="RNA_helicase_DEAD_Q_motif"/>
</dbReference>
<dbReference type="CDD" id="cd18787">
    <property type="entry name" value="SF2_C_DEAD"/>
    <property type="match status" value="1"/>
</dbReference>
<evidence type="ECO:0000259" key="7">
    <source>
        <dbReference type="PROSITE" id="PS51192"/>
    </source>
</evidence>
<dbReference type="Gene3D" id="3.30.70.330">
    <property type="match status" value="1"/>
</dbReference>
<feature type="domain" description="Helicase ATP-binding" evidence="7">
    <location>
        <begin position="35"/>
        <end position="205"/>
    </location>
</feature>
<dbReference type="AlphaFoldDB" id="A0A154BNN3"/>
<comment type="catalytic activity">
    <reaction evidence="5">
        <text>ATP + H2O = ADP + phosphate + H(+)</text>
        <dbReference type="Rhea" id="RHEA:13065"/>
        <dbReference type="ChEBI" id="CHEBI:15377"/>
        <dbReference type="ChEBI" id="CHEBI:15378"/>
        <dbReference type="ChEBI" id="CHEBI:30616"/>
        <dbReference type="ChEBI" id="CHEBI:43474"/>
        <dbReference type="ChEBI" id="CHEBI:456216"/>
        <dbReference type="EC" id="3.6.4.13"/>
    </reaction>
</comment>
<feature type="region of interest" description="Involved in 23S rRNA binding" evidence="5">
    <location>
        <begin position="406"/>
        <end position="484"/>
    </location>
</feature>
<dbReference type="EC" id="3.6.4.13" evidence="5"/>
<evidence type="ECO:0000256" key="1">
    <source>
        <dbReference type="ARBA" id="ARBA00022741"/>
    </source>
</evidence>
<sequence length="484" mass="55131">MNFQNIEECVFSKEIAKALKDLGYETLTKVQEEVIPLVLAQKDIIVRSQTGSGKTAAFAIPVCEKIEIEQKNPQVLVLTPTRELAVQIKQDISNIGRFKRIRCAAVFGRQPMEIQRRELRQRVHVVVGTPGRTLDHLDRRNMNLEEVQYLIIDEADKMLDMGFIEQVEAIIKVLPANRLTMLFSATMPDKIQEICKQYMKEPIKIEVDSESPSLENIRQVYYEVEENEKFNLITKIIYSERPDSCILFCNTRDKVENVFEKMKHKGYSCGILHGGMEQRDRLHSIHDFKRGEFQFLIATDVAARGIHIDDISLVVNYDMPLDNESYVHRIGRTGRAGNVGSAITLTTRNEYRTLHEIEEYVHYKIPKQGIPTVEEVEEGKLIFNNRDGIERTLKIDKSEELNRQITRIRINAGKKTKMRPGDILGAVTTIPGISGDDIGIIDVQDTCSYVEILGGKGDIVMEALSVTKIKGKIHTIKEVGFSNK</sequence>
<comment type="caution">
    <text evidence="10">The sequence shown here is derived from an EMBL/GenBank/DDBJ whole genome shotgun (WGS) entry which is preliminary data.</text>
</comment>
<evidence type="ECO:0000256" key="4">
    <source>
        <dbReference type="ARBA" id="ARBA00022840"/>
    </source>
</evidence>
<comment type="subcellular location">
    <subcellularLocation>
        <location evidence="5">Cytoplasm</location>
    </subcellularLocation>
</comment>
<dbReference type="GO" id="GO:0003723">
    <property type="term" value="F:RNA binding"/>
    <property type="evidence" value="ECO:0007669"/>
    <property type="project" value="UniProtKB-UniRule"/>
</dbReference>
<proteinExistence type="inferred from homology"/>
<name>A0A154BNN3_ANASB</name>
<dbReference type="GO" id="GO:0016887">
    <property type="term" value="F:ATP hydrolysis activity"/>
    <property type="evidence" value="ECO:0007669"/>
    <property type="project" value="RHEA"/>
</dbReference>
<evidence type="ECO:0000256" key="3">
    <source>
        <dbReference type="ARBA" id="ARBA00022806"/>
    </source>
</evidence>
<dbReference type="Pfam" id="PF00271">
    <property type="entry name" value="Helicase_C"/>
    <property type="match status" value="1"/>
</dbReference>
<protein>
    <recommendedName>
        <fullName evidence="5">ATP-dependent RNA helicase DbpA</fullName>
        <ecNumber evidence="5">3.6.4.13</ecNumber>
    </recommendedName>
</protein>
<dbReference type="InterPro" id="IPR028619">
    <property type="entry name" value="DEAD_helicase_DbpA"/>
</dbReference>
<dbReference type="InterPro" id="IPR000629">
    <property type="entry name" value="RNA-helicase_DEAD-box_CS"/>
</dbReference>
<dbReference type="PROSITE" id="PS00039">
    <property type="entry name" value="DEAD_ATP_HELICASE"/>
    <property type="match status" value="1"/>
</dbReference>
<dbReference type="SUPFAM" id="SSF52540">
    <property type="entry name" value="P-loop containing nucleoside triphosphate hydrolases"/>
    <property type="match status" value="1"/>
</dbReference>
<dbReference type="GO" id="GO:0005524">
    <property type="term" value="F:ATP binding"/>
    <property type="evidence" value="ECO:0007669"/>
    <property type="project" value="UniProtKB-UniRule"/>
</dbReference>
<keyword evidence="2 5" id="KW-0378">Hydrolase</keyword>
<dbReference type="InterPro" id="IPR014001">
    <property type="entry name" value="Helicase_ATP-bd"/>
</dbReference>
<dbReference type="EMBL" id="LSGP01000023">
    <property type="protein sequence ID" value="KYZ75546.1"/>
    <property type="molecule type" value="Genomic_DNA"/>
</dbReference>
<evidence type="ECO:0000259" key="9">
    <source>
        <dbReference type="PROSITE" id="PS51195"/>
    </source>
</evidence>
<dbReference type="CDD" id="cd00268">
    <property type="entry name" value="DEADc"/>
    <property type="match status" value="1"/>
</dbReference>
<evidence type="ECO:0000256" key="5">
    <source>
        <dbReference type="HAMAP-Rule" id="MF_00965"/>
    </source>
</evidence>
<dbReference type="InterPro" id="IPR001650">
    <property type="entry name" value="Helicase_C-like"/>
</dbReference>
<dbReference type="InterPro" id="IPR011545">
    <property type="entry name" value="DEAD/DEAH_box_helicase_dom"/>
</dbReference>
<dbReference type="PROSITE" id="PS51192">
    <property type="entry name" value="HELICASE_ATP_BIND_1"/>
    <property type="match status" value="1"/>
</dbReference>
<dbReference type="Pfam" id="PF00270">
    <property type="entry name" value="DEAD"/>
    <property type="match status" value="1"/>
</dbReference>
<comment type="domain">
    <text evidence="5">Contains an N-terminal domain that binds non-specifically to RNA and a C-terminal domain that binds specifically and tightly to hairpin 92 of 23S rRNA.</text>
</comment>
<comment type="function">
    <text evidence="5">DEAD-box RNA helicase involved in the assembly of the 50S ribosomal subunit. Has an RNA-dependent ATPase activity, which is specific for 23S rRNA, and a 3' to 5' RNA helicase activity that uses the energy of ATP hydrolysis to destabilize and unwind short rRNA duplexes.</text>
</comment>
<feature type="short sequence motif" description="Q motif" evidence="6">
    <location>
        <begin position="4"/>
        <end position="32"/>
    </location>
</feature>
<dbReference type="SMART" id="SM00490">
    <property type="entry name" value="HELICc"/>
    <property type="match status" value="1"/>
</dbReference>
<evidence type="ECO:0000313" key="10">
    <source>
        <dbReference type="EMBL" id="KYZ75546.1"/>
    </source>
</evidence>